<feature type="domain" description="HD" evidence="6">
    <location>
        <begin position="43"/>
        <end position="142"/>
    </location>
</feature>
<dbReference type="PROSITE" id="PS51831">
    <property type="entry name" value="HD"/>
    <property type="match status" value="1"/>
</dbReference>
<evidence type="ECO:0000256" key="1">
    <source>
        <dbReference type="ARBA" id="ARBA00004976"/>
    </source>
</evidence>
<dbReference type="STRING" id="36849.OXPF_14630"/>
<dbReference type="Pfam" id="PF04607">
    <property type="entry name" value="RelA_SpoT"/>
    <property type="match status" value="1"/>
</dbReference>
<dbReference type="EC" id="2.7.6.5" evidence="2"/>
<accession>A0A0P8W8I3</accession>
<dbReference type="InterPro" id="IPR004095">
    <property type="entry name" value="TGS"/>
</dbReference>
<dbReference type="SMART" id="SM00471">
    <property type="entry name" value="HDc"/>
    <property type="match status" value="1"/>
</dbReference>
<dbReference type="FunFam" id="1.10.3210.10:FF:000001">
    <property type="entry name" value="GTP pyrophosphokinase RelA"/>
    <property type="match status" value="1"/>
</dbReference>
<dbReference type="InterPro" id="IPR007685">
    <property type="entry name" value="RelA_SpoT"/>
</dbReference>
<dbReference type="Pfam" id="PF02824">
    <property type="entry name" value="TGS"/>
    <property type="match status" value="1"/>
</dbReference>
<keyword evidence="9" id="KW-1185">Reference proteome</keyword>
<dbReference type="SUPFAM" id="SSF81301">
    <property type="entry name" value="Nucleotidyltransferase"/>
    <property type="match status" value="1"/>
</dbReference>
<dbReference type="SMART" id="SM00954">
    <property type="entry name" value="RelA_SpoT"/>
    <property type="match status" value="1"/>
</dbReference>
<dbReference type="GO" id="GO:0008728">
    <property type="term" value="F:GTP diphosphokinase activity"/>
    <property type="evidence" value="ECO:0007669"/>
    <property type="project" value="UniProtKB-EC"/>
</dbReference>
<dbReference type="Gene3D" id="3.30.460.10">
    <property type="entry name" value="Beta Polymerase, domain 2"/>
    <property type="match status" value="1"/>
</dbReference>
<dbReference type="NCBIfam" id="TIGR00691">
    <property type="entry name" value="spoT_relA"/>
    <property type="match status" value="1"/>
</dbReference>
<dbReference type="FunFam" id="3.30.460.10:FF:000001">
    <property type="entry name" value="GTP pyrophosphokinase RelA"/>
    <property type="match status" value="1"/>
</dbReference>
<evidence type="ECO:0000313" key="9">
    <source>
        <dbReference type="Proteomes" id="UP000050326"/>
    </source>
</evidence>
<organism evidence="8 9">
    <name type="scientific">Oxobacter pfennigii</name>
    <dbReference type="NCBI Taxonomy" id="36849"/>
    <lineage>
        <taxon>Bacteria</taxon>
        <taxon>Bacillati</taxon>
        <taxon>Bacillota</taxon>
        <taxon>Clostridia</taxon>
        <taxon>Eubacteriales</taxon>
        <taxon>Clostridiaceae</taxon>
        <taxon>Oxobacter</taxon>
    </lineage>
</organism>
<evidence type="ECO:0000259" key="7">
    <source>
        <dbReference type="PROSITE" id="PS51880"/>
    </source>
</evidence>
<comment type="function">
    <text evidence="4">In eubacteria ppGpp (guanosine 3'-diphosphate 5'-diphosphate) is a mediator of the stringent response that coordinates a variety of cellular activities in response to changes in nutritional abundance.</text>
</comment>
<comment type="caution">
    <text evidence="8">The sequence shown here is derived from an EMBL/GenBank/DDBJ whole genome shotgun (WGS) entry which is preliminary data.</text>
</comment>
<evidence type="ECO:0000259" key="5">
    <source>
        <dbReference type="PROSITE" id="PS51671"/>
    </source>
</evidence>
<evidence type="ECO:0000256" key="4">
    <source>
        <dbReference type="RuleBase" id="RU003847"/>
    </source>
</evidence>
<dbReference type="InterPro" id="IPR004811">
    <property type="entry name" value="RelA/Spo_fam"/>
</dbReference>
<dbReference type="InterPro" id="IPR006674">
    <property type="entry name" value="HD_domain"/>
</dbReference>
<dbReference type="SUPFAM" id="SSF81271">
    <property type="entry name" value="TGS-like"/>
    <property type="match status" value="1"/>
</dbReference>
<reference evidence="8 9" key="1">
    <citation type="submission" date="2015-09" db="EMBL/GenBank/DDBJ databases">
        <title>Genome sequence of Oxobacter pfennigii DSM 3222.</title>
        <authorList>
            <person name="Poehlein A."/>
            <person name="Bengelsdorf F.R."/>
            <person name="Schiel-Bengelsdorf B."/>
            <person name="Duerre P."/>
            <person name="Daniel R."/>
        </authorList>
    </citation>
    <scope>NUCLEOTIDE SEQUENCE [LARGE SCALE GENOMIC DNA]</scope>
    <source>
        <strain evidence="8 9">DSM 3222</strain>
    </source>
</reference>
<feature type="domain" description="TGS" evidence="7">
    <location>
        <begin position="383"/>
        <end position="444"/>
    </location>
</feature>
<dbReference type="RefSeq" id="WP_054874531.1">
    <property type="nucleotide sequence ID" value="NZ_LKET01000028.1"/>
</dbReference>
<dbReference type="SUPFAM" id="SSF109604">
    <property type="entry name" value="HD-domain/PDEase-like"/>
    <property type="match status" value="1"/>
</dbReference>
<name>A0A0P8W8I3_9CLOT</name>
<dbReference type="InterPro" id="IPR033655">
    <property type="entry name" value="TGS_RelA/SpoT"/>
</dbReference>
<dbReference type="PANTHER" id="PTHR21262">
    <property type="entry name" value="GUANOSINE-3',5'-BIS DIPHOSPHATE 3'-PYROPHOSPHOHYDROLASE"/>
    <property type="match status" value="1"/>
</dbReference>
<evidence type="ECO:0000313" key="8">
    <source>
        <dbReference type="EMBL" id="KPU44985.1"/>
    </source>
</evidence>
<dbReference type="Gene3D" id="3.10.20.30">
    <property type="match status" value="1"/>
</dbReference>
<dbReference type="InterPro" id="IPR045865">
    <property type="entry name" value="ACT-like_dom_sf"/>
</dbReference>
<dbReference type="AlphaFoldDB" id="A0A0P8W8I3"/>
<dbReference type="PROSITE" id="PS51880">
    <property type="entry name" value="TGS"/>
    <property type="match status" value="1"/>
</dbReference>
<evidence type="ECO:0000259" key="6">
    <source>
        <dbReference type="PROSITE" id="PS51831"/>
    </source>
</evidence>
<dbReference type="CDD" id="cd04876">
    <property type="entry name" value="ACT_RelA-SpoT"/>
    <property type="match status" value="1"/>
</dbReference>
<dbReference type="InterPro" id="IPR003607">
    <property type="entry name" value="HD/PDEase_dom"/>
</dbReference>
<dbReference type="Proteomes" id="UP000050326">
    <property type="component" value="Unassembled WGS sequence"/>
</dbReference>
<dbReference type="SUPFAM" id="SSF55021">
    <property type="entry name" value="ACT-like"/>
    <property type="match status" value="1"/>
</dbReference>
<dbReference type="FunFam" id="3.10.20.30:FF:000002">
    <property type="entry name" value="GTP pyrophosphokinase (RelA/SpoT)"/>
    <property type="match status" value="1"/>
</dbReference>
<feature type="domain" description="ACT" evidence="5">
    <location>
        <begin position="650"/>
        <end position="724"/>
    </location>
</feature>
<dbReference type="InterPro" id="IPR045600">
    <property type="entry name" value="RelA/SpoT_AH_RIS"/>
</dbReference>
<dbReference type="CDD" id="cd01668">
    <property type="entry name" value="TGS_RSH"/>
    <property type="match status" value="1"/>
</dbReference>
<comment type="catalytic activity">
    <reaction evidence="3">
        <text>GTP + ATP = guanosine 3'-diphosphate 5'-triphosphate + AMP</text>
        <dbReference type="Rhea" id="RHEA:22088"/>
        <dbReference type="ChEBI" id="CHEBI:30616"/>
        <dbReference type="ChEBI" id="CHEBI:37565"/>
        <dbReference type="ChEBI" id="CHEBI:142410"/>
        <dbReference type="ChEBI" id="CHEBI:456215"/>
        <dbReference type="EC" id="2.7.6.5"/>
    </reaction>
</comment>
<protein>
    <recommendedName>
        <fullName evidence="2">GTP diphosphokinase</fullName>
        <ecNumber evidence="2">2.7.6.5</ecNumber>
    </recommendedName>
</protein>
<dbReference type="OrthoDB" id="9805041at2"/>
<dbReference type="Gene3D" id="1.10.3210.10">
    <property type="entry name" value="Hypothetical protein af1432"/>
    <property type="match status" value="1"/>
</dbReference>
<dbReference type="GO" id="GO:0015970">
    <property type="term" value="P:guanosine tetraphosphate biosynthetic process"/>
    <property type="evidence" value="ECO:0007669"/>
    <property type="project" value="UniProtKB-UniPathway"/>
</dbReference>
<dbReference type="EMBL" id="LKET01000028">
    <property type="protein sequence ID" value="KPU44985.1"/>
    <property type="molecule type" value="Genomic_DNA"/>
</dbReference>
<sequence length="724" mass="83439">MLDDLLSKIKTYNSKCDEEIIKKAFAFSEEAHKTQVRESGEPYVTHPIHVAGILVELGLDTCTVAAGLLHDVIEDTKYTYDDIKENFNEEIAYLVDGVTKLGRIEYKTKEEQQADNIRKMLLAMAKDIRVILIKLADRLHNMRTLKYLPQEKQKSKAKETLEIYAPIAHRLGISKIKWELEDLSLRYLHPAEYYELVEKVAHKRTEREEYLEQVITTLRDRLDSAGIKSDIDGRPKHFYSIYKKMVFKNRNFEQIFDLLALRIIVDSVRDCYAALGIVHTLWKPIPGRFKDYIAMPKPNMYQSLHSTVIGPEGQPFEVQIRSWDMHRTAEYGIAAHWKYKEGSDQEDAFDKKLVWLREILEWQDDTRDPKEFMDGLKIELFTDEVFVFTPKGSVIDLPVDSTPIDFAYRIHTDIGNKCIGAKVNGKMVPLDYKLRTGDIVEIQTTSSGRGPSRDWLKIVKSSQAKNKIMQWFKKQNREENASKGKEILEKEIKRQGYNYSDLAKQEWMEIVLKRFNVQQVDDLFSAIGYGGISPNQVITRLKDEYNKTVKQESNDWRALEKAAQEKQAQKKKKESTAGVEVKGADNIMIRFSKCCSPVPGDEIVGYVTKGRGVSIHRKDCQNIIEQLSQNDEKMIEVSWAKVHGTEYQADVQIEANDRQGLLAEITNILTLSKTLVRAINARTSRDGMAFISLTLQINGTEQLEKIMKDFRKISGIKDVYRTRA</sequence>
<dbReference type="GO" id="GO:0005886">
    <property type="term" value="C:plasma membrane"/>
    <property type="evidence" value="ECO:0007669"/>
    <property type="project" value="TreeGrafter"/>
</dbReference>
<dbReference type="UniPathway" id="UPA00908">
    <property type="reaction ID" value="UER00884"/>
</dbReference>
<dbReference type="GO" id="GO:0016301">
    <property type="term" value="F:kinase activity"/>
    <property type="evidence" value="ECO:0007669"/>
    <property type="project" value="UniProtKB-KW"/>
</dbReference>
<dbReference type="InterPro" id="IPR012675">
    <property type="entry name" value="Beta-grasp_dom_sf"/>
</dbReference>
<comment type="similarity">
    <text evidence="4">Belongs to the relA/spoT family.</text>
</comment>
<dbReference type="InterPro" id="IPR043519">
    <property type="entry name" value="NT_sf"/>
</dbReference>
<gene>
    <name evidence="8" type="primary">relA</name>
    <name evidence="8" type="ORF">OXPF_14630</name>
</gene>
<keyword evidence="8" id="KW-0808">Transferase</keyword>
<comment type="pathway">
    <text evidence="1">Purine metabolism; ppGpp biosynthesis; ppGpp from GTP: step 1/2.</text>
</comment>
<dbReference type="InterPro" id="IPR012676">
    <property type="entry name" value="TGS-like"/>
</dbReference>
<dbReference type="CDD" id="cd00077">
    <property type="entry name" value="HDc"/>
    <property type="match status" value="1"/>
</dbReference>
<dbReference type="InterPro" id="IPR002912">
    <property type="entry name" value="ACT_dom"/>
</dbReference>
<dbReference type="PATRIC" id="fig|36849.3.peg.1551"/>
<dbReference type="Gene3D" id="3.30.70.260">
    <property type="match status" value="1"/>
</dbReference>
<dbReference type="PROSITE" id="PS51671">
    <property type="entry name" value="ACT"/>
    <property type="match status" value="1"/>
</dbReference>
<dbReference type="Pfam" id="PF13291">
    <property type="entry name" value="ACT_4"/>
    <property type="match status" value="1"/>
</dbReference>
<evidence type="ECO:0000256" key="2">
    <source>
        <dbReference type="ARBA" id="ARBA00013251"/>
    </source>
</evidence>
<evidence type="ECO:0000256" key="3">
    <source>
        <dbReference type="ARBA" id="ARBA00048244"/>
    </source>
</evidence>
<dbReference type="Pfam" id="PF19296">
    <property type="entry name" value="RelA_AH_RIS"/>
    <property type="match status" value="1"/>
</dbReference>
<dbReference type="Pfam" id="PF13328">
    <property type="entry name" value="HD_4"/>
    <property type="match status" value="1"/>
</dbReference>
<keyword evidence="8" id="KW-0418">Kinase</keyword>
<dbReference type="CDD" id="cd05399">
    <property type="entry name" value="NT_Rel-Spo_like"/>
    <property type="match status" value="1"/>
</dbReference>
<proteinExistence type="inferred from homology"/>
<dbReference type="PANTHER" id="PTHR21262:SF31">
    <property type="entry name" value="GTP PYROPHOSPHOKINASE"/>
    <property type="match status" value="1"/>
</dbReference>